<name>I7IGA7_BABMR</name>
<dbReference type="GO" id="GO:0003735">
    <property type="term" value="F:structural constituent of ribosome"/>
    <property type="evidence" value="ECO:0007669"/>
    <property type="project" value="InterPro"/>
</dbReference>
<reference evidence="5 6" key="3">
    <citation type="journal article" date="2016" name="Sci. Rep.">
        <title>Genome-wide diversity and gene expression profiling of Babesia microti isolates identify polymorphic genes that mediate host-pathogen interactions.</title>
        <authorList>
            <person name="Silva J.C."/>
            <person name="Cornillot E."/>
            <person name="McCracken C."/>
            <person name="Usmani-Brown S."/>
            <person name="Dwivedi A."/>
            <person name="Ifeonu O.O."/>
            <person name="Crabtree J."/>
            <person name="Gotia H.T."/>
            <person name="Virji A.Z."/>
            <person name="Reynes C."/>
            <person name="Colinge J."/>
            <person name="Kumar V."/>
            <person name="Lawres L."/>
            <person name="Pazzi J.E."/>
            <person name="Pablo J.V."/>
            <person name="Hung C."/>
            <person name="Brancato J."/>
            <person name="Kumari P."/>
            <person name="Orvis J."/>
            <person name="Tretina K."/>
            <person name="Chibucos M."/>
            <person name="Ott S."/>
            <person name="Sadzewicz L."/>
            <person name="Sengamalay N."/>
            <person name="Shetty A.C."/>
            <person name="Su Q."/>
            <person name="Tallon L."/>
            <person name="Fraser C.M."/>
            <person name="Frutos R."/>
            <person name="Molina D.M."/>
            <person name="Krause P.J."/>
            <person name="Ben Mamoun C."/>
        </authorList>
    </citation>
    <scope>NUCLEOTIDE SEQUENCE [LARGE SCALE GENOMIC DNA]</scope>
    <source>
        <strain evidence="5 6">RI</strain>
    </source>
</reference>
<dbReference type="InterPro" id="IPR015972">
    <property type="entry name" value="Ribosomal_eL19_dom1"/>
</dbReference>
<dbReference type="GO" id="GO:0022625">
    <property type="term" value="C:cytosolic large ribosomal subunit"/>
    <property type="evidence" value="ECO:0007669"/>
    <property type="project" value="InterPro"/>
</dbReference>
<proteinExistence type="inferred from homology"/>
<reference evidence="5 6" key="1">
    <citation type="journal article" date="2012" name="Nucleic Acids Res.">
        <title>Sequencing of the smallest Apicomplexan genome from the human pathogen Babesia microti.</title>
        <authorList>
            <person name="Cornillot E."/>
            <person name="Hadj-Kaddour K."/>
            <person name="Dassouli A."/>
            <person name="Noel B."/>
            <person name="Ranwez V."/>
            <person name="Vacherie B."/>
            <person name="Augagneur Y."/>
            <person name="Bres V."/>
            <person name="Duclos A."/>
            <person name="Randazzo S."/>
            <person name="Carcy B."/>
            <person name="Debierre-Grockiego F."/>
            <person name="Delbecq S."/>
            <person name="Moubri-Menage K."/>
            <person name="Shams-Eldin H."/>
            <person name="Usmani-Brown S."/>
            <person name="Bringaud F."/>
            <person name="Wincker P."/>
            <person name="Vivares C.P."/>
            <person name="Schwarz R.T."/>
            <person name="Schetters T.P."/>
            <person name="Krause P.J."/>
            <person name="Gorenflot A."/>
            <person name="Berry V."/>
            <person name="Barbe V."/>
            <person name="Ben Mamoun C."/>
        </authorList>
    </citation>
    <scope>NUCLEOTIDE SEQUENCE [LARGE SCALE GENOMIC DNA]</scope>
    <source>
        <strain evidence="5 6">RI</strain>
    </source>
</reference>
<keyword evidence="6" id="KW-1185">Reference proteome</keyword>
<dbReference type="GO" id="GO:0006412">
    <property type="term" value="P:translation"/>
    <property type="evidence" value="ECO:0007669"/>
    <property type="project" value="InterPro"/>
</dbReference>
<keyword evidence="3" id="KW-0687">Ribonucleoprotein</keyword>
<dbReference type="InterPro" id="IPR000196">
    <property type="entry name" value="Ribosomal_eL19_dom"/>
</dbReference>
<dbReference type="InterPro" id="IPR035970">
    <property type="entry name" value="60S_ribosomal_eL19_sf"/>
</dbReference>
<dbReference type="InterPro" id="IPR057260">
    <property type="entry name" value="Ribosomal_L19e_C"/>
</dbReference>
<dbReference type="Proteomes" id="UP000002899">
    <property type="component" value="Chromosome II"/>
</dbReference>
<evidence type="ECO:0000256" key="2">
    <source>
        <dbReference type="ARBA" id="ARBA00022980"/>
    </source>
</evidence>
<dbReference type="GO" id="GO:0003723">
    <property type="term" value="F:RNA binding"/>
    <property type="evidence" value="ECO:0007669"/>
    <property type="project" value="InterPro"/>
</dbReference>
<reference evidence="5 6" key="2">
    <citation type="journal article" date="2013" name="PLoS ONE">
        <title>Whole genome mapping and re-organization of the nuclear and mitochondrial genomes of Babesia microti isolates.</title>
        <authorList>
            <person name="Cornillot E."/>
            <person name="Dassouli A."/>
            <person name="Garg A."/>
            <person name="Pachikara N."/>
            <person name="Randazzo S."/>
            <person name="Depoix D."/>
            <person name="Carcy B."/>
            <person name="Delbecq S."/>
            <person name="Frutos R."/>
            <person name="Silva J.C."/>
            <person name="Sutton R."/>
            <person name="Krause P.J."/>
            <person name="Mamoun C.B."/>
        </authorList>
    </citation>
    <scope>NUCLEOTIDE SEQUENCE [LARGE SCALE GENOMIC DNA]</scope>
    <source>
        <strain evidence="5 6">RI</strain>
    </source>
</reference>
<dbReference type="InterPro" id="IPR039547">
    <property type="entry name" value="Ribosomal_eL19"/>
</dbReference>
<dbReference type="RefSeq" id="XP_012648140.1">
    <property type="nucleotide sequence ID" value="XM_012792686.1"/>
</dbReference>
<dbReference type="Gene3D" id="1.10.1650.10">
    <property type="match status" value="1"/>
</dbReference>
<dbReference type="OrthoDB" id="5407653at2759"/>
<dbReference type="OMA" id="WMLRIRA"/>
<organism evidence="5 6">
    <name type="scientific">Babesia microti (strain RI)</name>
    <dbReference type="NCBI Taxonomy" id="1133968"/>
    <lineage>
        <taxon>Eukaryota</taxon>
        <taxon>Sar</taxon>
        <taxon>Alveolata</taxon>
        <taxon>Apicomplexa</taxon>
        <taxon>Aconoidasida</taxon>
        <taxon>Piroplasmida</taxon>
        <taxon>Babesiidae</taxon>
        <taxon>Babesia</taxon>
    </lineage>
</organism>
<evidence type="ECO:0000313" key="5">
    <source>
        <dbReference type="EMBL" id="CCF73531.1"/>
    </source>
</evidence>
<comment type="similarity">
    <text evidence="1">Belongs to the eukaryotic ribosomal protein eL19 family.</text>
</comment>
<dbReference type="PANTHER" id="PTHR10722">
    <property type="entry name" value="60S RIBOSOMAL PROTEIN L19"/>
    <property type="match status" value="1"/>
</dbReference>
<evidence type="ECO:0000313" key="6">
    <source>
        <dbReference type="Proteomes" id="UP000002899"/>
    </source>
</evidence>
<sequence length="179" mass="21076">MSLKLQKRLAASVLKCSKSRVWLDPNEMSEIAMANSRFSIRKLIGDGLIIKKSVAPHSRARIRLFHEAKSKGRHMGLGKRRGTKNARQPEKILWTRRQRVLRRLLKKLRDSKKIDSHMYHNFYMRCKGNQFRNKRVLQEAIHNQKNVWIKQKAETEQIEALKAKAKVIRTRRKNKSVNA</sequence>
<dbReference type="GeneID" id="24424157"/>
<dbReference type="KEGG" id="bmic:BMR1_02g01870"/>
<dbReference type="Pfam" id="PF25476">
    <property type="entry name" value="Ribosomal_L19e_C"/>
    <property type="match status" value="1"/>
</dbReference>
<dbReference type="SUPFAM" id="SSF48140">
    <property type="entry name" value="Ribosomal protein L19 (L19e)"/>
    <property type="match status" value="1"/>
</dbReference>
<protein>
    <submittedName>
        <fullName evidence="5">Large subunit ribosomal protein L19e</fullName>
    </submittedName>
</protein>
<dbReference type="FunFam" id="1.10.1650.10:FF:000001">
    <property type="entry name" value="Ribosomal protein L19"/>
    <property type="match status" value="1"/>
</dbReference>
<evidence type="ECO:0000256" key="1">
    <source>
        <dbReference type="ARBA" id="ARBA00011082"/>
    </source>
</evidence>
<dbReference type="VEuPathDB" id="PiroplasmaDB:BMR1_02g01870"/>
<accession>I7IGA7</accession>
<dbReference type="AlphaFoldDB" id="I7IGA7"/>
<dbReference type="FunFam" id="1.10.1200.240:FF:000001">
    <property type="entry name" value="Ribosomal protein L19"/>
    <property type="match status" value="1"/>
</dbReference>
<dbReference type="CDD" id="cd01417">
    <property type="entry name" value="Ribosomal_L19e_E"/>
    <property type="match status" value="1"/>
</dbReference>
<dbReference type="SMART" id="SM01416">
    <property type="entry name" value="Ribosomal_L19e"/>
    <property type="match status" value="1"/>
</dbReference>
<feature type="domain" description="Large ribosomal subunit protein eL19" evidence="4">
    <location>
        <begin position="2"/>
        <end position="145"/>
    </location>
</feature>
<keyword evidence="2 5" id="KW-0689">Ribosomal protein</keyword>
<dbReference type="EMBL" id="FO082872">
    <property type="protein sequence ID" value="CCF73531.1"/>
    <property type="molecule type" value="Genomic_DNA"/>
</dbReference>
<dbReference type="NCBIfam" id="NF006343">
    <property type="entry name" value="PRK08570.1"/>
    <property type="match status" value="1"/>
</dbReference>
<dbReference type="InterPro" id="IPR057259">
    <property type="entry name" value="Ribosomal_L19e"/>
</dbReference>
<evidence type="ECO:0000259" key="4">
    <source>
        <dbReference type="SMART" id="SM01416"/>
    </source>
</evidence>
<dbReference type="Gene3D" id="1.10.1200.240">
    <property type="match status" value="1"/>
</dbReference>
<dbReference type="Pfam" id="PF01280">
    <property type="entry name" value="Ribosomal_L19e"/>
    <property type="match status" value="1"/>
</dbReference>
<gene>
    <name evidence="5" type="ORF">BMR1_02g01870</name>
</gene>
<dbReference type="InterPro" id="IPR033935">
    <property type="entry name" value="Ribosomal_eL19_euk"/>
</dbReference>
<evidence type="ECO:0000256" key="3">
    <source>
        <dbReference type="ARBA" id="ARBA00023274"/>
    </source>
</evidence>